<evidence type="ECO:0000256" key="1">
    <source>
        <dbReference type="SAM" id="MobiDB-lite"/>
    </source>
</evidence>
<proteinExistence type="predicted"/>
<accession>A0AAD4T275</accession>
<feature type="compositionally biased region" description="Low complexity" evidence="1">
    <location>
        <begin position="22"/>
        <end position="32"/>
    </location>
</feature>
<name>A0AAD4T275_9MAGN</name>
<organism evidence="2 3">
    <name type="scientific">Papaver atlanticum</name>
    <dbReference type="NCBI Taxonomy" id="357466"/>
    <lineage>
        <taxon>Eukaryota</taxon>
        <taxon>Viridiplantae</taxon>
        <taxon>Streptophyta</taxon>
        <taxon>Embryophyta</taxon>
        <taxon>Tracheophyta</taxon>
        <taxon>Spermatophyta</taxon>
        <taxon>Magnoliopsida</taxon>
        <taxon>Ranunculales</taxon>
        <taxon>Papaveraceae</taxon>
        <taxon>Papaveroideae</taxon>
        <taxon>Papaver</taxon>
    </lineage>
</organism>
<keyword evidence="3" id="KW-1185">Reference proteome</keyword>
<gene>
    <name evidence="2" type="ORF">MKW98_012669</name>
</gene>
<dbReference type="EMBL" id="JAJJMB010006998">
    <property type="protein sequence ID" value="KAI3932698.1"/>
    <property type="molecule type" value="Genomic_DNA"/>
</dbReference>
<evidence type="ECO:0000313" key="2">
    <source>
        <dbReference type="EMBL" id="KAI3932698.1"/>
    </source>
</evidence>
<comment type="caution">
    <text evidence="2">The sequence shown here is derived from an EMBL/GenBank/DDBJ whole genome shotgun (WGS) entry which is preliminary data.</text>
</comment>
<sequence length="54" mass="6206">MLQNNLNRFYQKIPFSHISFGSSNTTTTTSVTRNDFSSNPYQELNENSTTQNQT</sequence>
<reference evidence="2" key="1">
    <citation type="submission" date="2022-04" db="EMBL/GenBank/DDBJ databases">
        <title>A functionally conserved STORR gene fusion in Papaver species that diverged 16.8 million years ago.</title>
        <authorList>
            <person name="Catania T."/>
        </authorList>
    </citation>
    <scope>NUCLEOTIDE SEQUENCE</scope>
    <source>
        <strain evidence="2">S-188037</strain>
    </source>
</reference>
<feature type="region of interest" description="Disordered" evidence="1">
    <location>
        <begin position="18"/>
        <end position="54"/>
    </location>
</feature>
<feature type="compositionally biased region" description="Polar residues" evidence="1">
    <location>
        <begin position="33"/>
        <end position="54"/>
    </location>
</feature>
<feature type="non-terminal residue" evidence="2">
    <location>
        <position position="54"/>
    </location>
</feature>
<protein>
    <submittedName>
        <fullName evidence="2">Uncharacterized protein</fullName>
    </submittedName>
</protein>
<dbReference type="AlphaFoldDB" id="A0AAD4T275"/>
<evidence type="ECO:0000313" key="3">
    <source>
        <dbReference type="Proteomes" id="UP001202328"/>
    </source>
</evidence>
<dbReference type="Proteomes" id="UP001202328">
    <property type="component" value="Unassembled WGS sequence"/>
</dbReference>